<evidence type="ECO:0000313" key="3">
    <source>
        <dbReference type="Proteomes" id="UP000175971"/>
    </source>
</evidence>
<dbReference type="Proteomes" id="UP000175971">
    <property type="component" value="Unassembled WGS sequence"/>
</dbReference>
<dbReference type="CDD" id="cd07043">
    <property type="entry name" value="STAS_anti-anti-sigma_factors"/>
    <property type="match status" value="1"/>
</dbReference>
<organism evidence="2 3">
    <name type="scientific">Streptomyces nanshensis</name>
    <dbReference type="NCBI Taxonomy" id="518642"/>
    <lineage>
        <taxon>Bacteria</taxon>
        <taxon>Bacillati</taxon>
        <taxon>Actinomycetota</taxon>
        <taxon>Actinomycetes</taxon>
        <taxon>Kitasatosporales</taxon>
        <taxon>Streptomycetaceae</taxon>
        <taxon>Streptomyces</taxon>
    </lineage>
</organism>
<proteinExistence type="predicted"/>
<comment type="caution">
    <text evidence="2">The sequence shown here is derived from an EMBL/GenBank/DDBJ whole genome shotgun (WGS) entry which is preliminary data.</text>
</comment>
<accession>A0A1E7LPX5</accession>
<dbReference type="OrthoDB" id="4333890at2"/>
<gene>
    <name evidence="2" type="ORF">AN221_24380</name>
</gene>
<evidence type="ECO:0000313" key="2">
    <source>
        <dbReference type="EMBL" id="OEV18262.1"/>
    </source>
</evidence>
<dbReference type="AlphaFoldDB" id="A0A1E7LPX5"/>
<name>A0A1E7LPX5_9ACTN</name>
<feature type="domain" description="STAS" evidence="1">
    <location>
        <begin position="10"/>
        <end position="106"/>
    </location>
</feature>
<reference evidence="2 3" key="1">
    <citation type="journal article" date="2016" name="Front. Microbiol.">
        <title>Comparative Genomics Analysis of Streptomyces Species Reveals Their Adaptation to the Marine Environment and Their Diversity at the Genomic Level.</title>
        <authorList>
            <person name="Tian X."/>
            <person name="Zhang Z."/>
            <person name="Yang T."/>
            <person name="Chen M."/>
            <person name="Li J."/>
            <person name="Chen F."/>
            <person name="Yang J."/>
            <person name="Li W."/>
            <person name="Zhang B."/>
            <person name="Zhang Z."/>
            <person name="Wu J."/>
            <person name="Zhang C."/>
            <person name="Long L."/>
            <person name="Xiao J."/>
        </authorList>
    </citation>
    <scope>NUCLEOTIDE SEQUENCE [LARGE SCALE GENOMIC DNA]</scope>
    <source>
        <strain evidence="2 3">SCSIO M10372</strain>
    </source>
</reference>
<dbReference type="EMBL" id="LJGZ01000094">
    <property type="protein sequence ID" value="OEV18262.1"/>
    <property type="molecule type" value="Genomic_DNA"/>
</dbReference>
<dbReference type="InterPro" id="IPR002645">
    <property type="entry name" value="STAS_dom"/>
</dbReference>
<dbReference type="RefSeq" id="WP_070202694.1">
    <property type="nucleotide sequence ID" value="NZ_LJGZ01000094.1"/>
</dbReference>
<keyword evidence="3" id="KW-1185">Reference proteome</keyword>
<protein>
    <submittedName>
        <fullName evidence="2">Sulfate transporter</fullName>
    </submittedName>
</protein>
<sequence>MVLLSYHLDDAHLVVELSDAVDLDNEAAIERELLRLMPCCGPSTLIVDVVTPLLTARALGVLLRVRADAEQRGVSMAVVARFETAREVLNAAALNRILRVAHSLAGAELRSRGCLPGAGTPVEDSRTSGLRRRLWRGTRTADGPAVPGARAVGPYAATSLPRLPGRRFPRER</sequence>
<dbReference type="SUPFAM" id="SSF52091">
    <property type="entry name" value="SpoIIaa-like"/>
    <property type="match status" value="1"/>
</dbReference>
<dbReference type="InterPro" id="IPR036513">
    <property type="entry name" value="STAS_dom_sf"/>
</dbReference>
<evidence type="ECO:0000259" key="1">
    <source>
        <dbReference type="Pfam" id="PF01740"/>
    </source>
</evidence>
<dbReference type="PATRIC" id="fig|518642.7.peg.5182"/>
<dbReference type="Gene3D" id="3.30.750.24">
    <property type="entry name" value="STAS domain"/>
    <property type="match status" value="1"/>
</dbReference>
<dbReference type="Pfam" id="PF01740">
    <property type="entry name" value="STAS"/>
    <property type="match status" value="1"/>
</dbReference>